<proteinExistence type="predicted"/>
<gene>
    <name evidence="1" type="ORF">MKW94_006505</name>
    <name evidence="2" type="ORF">MKW94_007131</name>
</gene>
<evidence type="ECO:0000313" key="1">
    <source>
        <dbReference type="EMBL" id="MCL7021945.1"/>
    </source>
</evidence>
<accession>A0AA41W1A6</accession>
<dbReference type="Proteomes" id="UP001177140">
    <property type="component" value="Unassembled WGS sequence"/>
</dbReference>
<comment type="caution">
    <text evidence="2">The sequence shown here is derived from an EMBL/GenBank/DDBJ whole genome shotgun (WGS) entry which is preliminary data.</text>
</comment>
<dbReference type="EMBL" id="JAJJMA010335988">
    <property type="protein sequence ID" value="MCL7051213.1"/>
    <property type="molecule type" value="Genomic_DNA"/>
</dbReference>
<evidence type="ECO:0000313" key="3">
    <source>
        <dbReference type="Proteomes" id="UP001177140"/>
    </source>
</evidence>
<dbReference type="EMBL" id="JAJJMA010006354">
    <property type="protein sequence ID" value="MCL7021945.1"/>
    <property type="molecule type" value="Genomic_DNA"/>
</dbReference>
<protein>
    <submittedName>
        <fullName evidence="2">Uncharacterized protein</fullName>
    </submittedName>
</protein>
<evidence type="ECO:0000313" key="2">
    <source>
        <dbReference type="EMBL" id="MCL7051213.1"/>
    </source>
</evidence>
<feature type="non-terminal residue" evidence="2">
    <location>
        <position position="55"/>
    </location>
</feature>
<reference evidence="2" key="1">
    <citation type="submission" date="2022-03" db="EMBL/GenBank/DDBJ databases">
        <title>A functionally conserved STORR gene fusion in Papaver species that diverged 16.8 million years ago.</title>
        <authorList>
            <person name="Catania T."/>
        </authorList>
    </citation>
    <scope>NUCLEOTIDE SEQUENCE</scope>
    <source>
        <strain evidence="2">S-191538</strain>
    </source>
</reference>
<dbReference type="AlphaFoldDB" id="A0AA41W1A6"/>
<sequence length="55" mass="6530">INYKPLHLIICGHRSFERGAECCLHFEFATRQRCGVLGIVKRRCSYEKTCERWIT</sequence>
<organism evidence="2 3">
    <name type="scientific">Papaver nudicaule</name>
    <name type="common">Iceland poppy</name>
    <dbReference type="NCBI Taxonomy" id="74823"/>
    <lineage>
        <taxon>Eukaryota</taxon>
        <taxon>Viridiplantae</taxon>
        <taxon>Streptophyta</taxon>
        <taxon>Embryophyta</taxon>
        <taxon>Tracheophyta</taxon>
        <taxon>Spermatophyta</taxon>
        <taxon>Magnoliopsida</taxon>
        <taxon>Ranunculales</taxon>
        <taxon>Papaveraceae</taxon>
        <taxon>Papaveroideae</taxon>
        <taxon>Papaver</taxon>
    </lineage>
</organism>
<keyword evidence="3" id="KW-1185">Reference proteome</keyword>
<name>A0AA41W1A6_PAPNU</name>